<dbReference type="OrthoDB" id="2015071at2759"/>
<dbReference type="PANTHER" id="PTHR44329:SF214">
    <property type="entry name" value="PROTEIN KINASE DOMAIN-CONTAINING PROTEIN"/>
    <property type="match status" value="1"/>
</dbReference>
<dbReference type="PANTHER" id="PTHR44329">
    <property type="entry name" value="SERINE/THREONINE-PROTEIN KINASE TNNI3K-RELATED"/>
    <property type="match status" value="1"/>
</dbReference>
<dbReference type="GO" id="GO:0004674">
    <property type="term" value="F:protein serine/threonine kinase activity"/>
    <property type="evidence" value="ECO:0007669"/>
    <property type="project" value="TreeGrafter"/>
</dbReference>
<name>T0Q2P5_SAPDV</name>
<sequence>MACPYSAYVSTATRECQDGAYCIVDSACKTLKAFTTKDFVVDKAKQSRLVVRDLVVSHVADLPNAFVGLKIRFFNTYTRSVGDLSTTSNVNGLEILDNETPLDLSRVVWPTTLEIMTVENTQIVAFPATPLPKNLHWLTLSNTSLTNVQHLDMSTLWFVNFELNPLTALYNVTFGEGLQQLNFGKANLTTFTVDPGTYDVLRNESHAVYFMGALDITATCKVPNRIMPLVPNGPEIFTAAARFVCVAPGKMLPPPTPSSVPTTSAYRPTSMAPPTTDSVVAAASGLSGVAIAGIAAGAVILILGIGLYFFCRRRRPSSPMTTSKPHESSHPYEGGTATAESRPSGCPPANFDDLAMLRLESSLLLPIACVAEGAYGQVWRGTYQGHAVAIKGLLPGKNSRSAVEQFANEILLASRMSSPYIVATMGASWRVPFELQMVLEWMDRGDLRGVLQATAPPTPDGDARGFSWDEKMACMLSMAEGLAYLHSLDIIHRDFKSRNVLLDSTKGTKITDFGTSRETTTDTMTFGVGTYRWMAPEILLDIQYSTAADIYSFGVVLSELSTHEIPYSDQRNTSGHPLVDTAIMGRVMTGSIRPSFGTQLPLWVRHVADACIAWSPEARPTALEVAHTIRQQIRATL</sequence>
<keyword evidence="2" id="KW-0472">Membrane</keyword>
<dbReference type="Proteomes" id="UP000030762">
    <property type="component" value="Unassembled WGS sequence"/>
</dbReference>
<evidence type="ECO:0000313" key="5">
    <source>
        <dbReference type="Proteomes" id="UP000030762"/>
    </source>
</evidence>
<dbReference type="PROSITE" id="PS00108">
    <property type="entry name" value="PROTEIN_KINASE_ST"/>
    <property type="match status" value="1"/>
</dbReference>
<evidence type="ECO:0000256" key="2">
    <source>
        <dbReference type="SAM" id="Phobius"/>
    </source>
</evidence>
<dbReference type="SUPFAM" id="SSF56112">
    <property type="entry name" value="Protein kinase-like (PK-like)"/>
    <property type="match status" value="1"/>
</dbReference>
<dbReference type="SUPFAM" id="SSF52058">
    <property type="entry name" value="L domain-like"/>
    <property type="match status" value="1"/>
</dbReference>
<organism evidence="4 5">
    <name type="scientific">Saprolegnia diclina (strain VS20)</name>
    <dbReference type="NCBI Taxonomy" id="1156394"/>
    <lineage>
        <taxon>Eukaryota</taxon>
        <taxon>Sar</taxon>
        <taxon>Stramenopiles</taxon>
        <taxon>Oomycota</taxon>
        <taxon>Saprolegniomycetes</taxon>
        <taxon>Saprolegniales</taxon>
        <taxon>Saprolegniaceae</taxon>
        <taxon>Saprolegnia</taxon>
    </lineage>
</organism>
<feature type="domain" description="Protein kinase" evidence="3">
    <location>
        <begin position="364"/>
        <end position="630"/>
    </location>
</feature>
<keyword evidence="4" id="KW-0808">Transferase</keyword>
<keyword evidence="4" id="KW-0418">Kinase</keyword>
<dbReference type="Gene3D" id="3.30.200.20">
    <property type="entry name" value="Phosphorylase Kinase, domain 1"/>
    <property type="match status" value="1"/>
</dbReference>
<dbReference type="GO" id="GO:0005524">
    <property type="term" value="F:ATP binding"/>
    <property type="evidence" value="ECO:0007669"/>
    <property type="project" value="InterPro"/>
</dbReference>
<dbReference type="eggNOG" id="KOG0192">
    <property type="taxonomic scope" value="Eukaryota"/>
</dbReference>
<dbReference type="VEuPathDB" id="FungiDB:SDRG_13511"/>
<dbReference type="Gene3D" id="1.10.510.10">
    <property type="entry name" value="Transferase(Phosphotransferase) domain 1"/>
    <property type="match status" value="1"/>
</dbReference>
<gene>
    <name evidence="4" type="ORF">SDRG_13511</name>
</gene>
<dbReference type="InterPro" id="IPR001245">
    <property type="entry name" value="Ser-Thr/Tyr_kinase_cat_dom"/>
</dbReference>
<dbReference type="InterPro" id="IPR051681">
    <property type="entry name" value="Ser/Thr_Kinases-Pseudokinases"/>
</dbReference>
<dbReference type="RefSeq" id="XP_008617826.1">
    <property type="nucleotide sequence ID" value="XM_008619604.1"/>
</dbReference>
<dbReference type="InterPro" id="IPR011009">
    <property type="entry name" value="Kinase-like_dom_sf"/>
</dbReference>
<feature type="transmembrane region" description="Helical" evidence="2">
    <location>
        <begin position="286"/>
        <end position="310"/>
    </location>
</feature>
<dbReference type="EMBL" id="JH767191">
    <property type="protein sequence ID" value="EQC28831.1"/>
    <property type="molecule type" value="Genomic_DNA"/>
</dbReference>
<dbReference type="GeneID" id="19954238"/>
<keyword evidence="5" id="KW-1185">Reference proteome</keyword>
<dbReference type="PRINTS" id="PR00109">
    <property type="entry name" value="TYRKINASE"/>
</dbReference>
<dbReference type="InterPro" id="IPR000719">
    <property type="entry name" value="Prot_kinase_dom"/>
</dbReference>
<dbReference type="InterPro" id="IPR008271">
    <property type="entry name" value="Ser/Thr_kinase_AS"/>
</dbReference>
<protein>
    <submittedName>
        <fullName evidence="4">TKL protein kinase</fullName>
    </submittedName>
</protein>
<keyword evidence="2" id="KW-1133">Transmembrane helix</keyword>
<dbReference type="PROSITE" id="PS50011">
    <property type="entry name" value="PROTEIN_KINASE_DOM"/>
    <property type="match status" value="1"/>
</dbReference>
<dbReference type="Pfam" id="PF00069">
    <property type="entry name" value="Pkinase"/>
    <property type="match status" value="1"/>
</dbReference>
<dbReference type="InterPro" id="IPR032675">
    <property type="entry name" value="LRR_dom_sf"/>
</dbReference>
<dbReference type="OMA" id="NESHAVY"/>
<evidence type="ECO:0000256" key="1">
    <source>
        <dbReference type="SAM" id="MobiDB-lite"/>
    </source>
</evidence>
<dbReference type="InParanoid" id="T0Q2P5"/>
<dbReference type="STRING" id="1156394.T0Q2P5"/>
<reference evidence="4 5" key="1">
    <citation type="submission" date="2012-04" db="EMBL/GenBank/DDBJ databases">
        <title>The Genome Sequence of Saprolegnia declina VS20.</title>
        <authorList>
            <consortium name="The Broad Institute Genome Sequencing Platform"/>
            <person name="Russ C."/>
            <person name="Nusbaum C."/>
            <person name="Tyler B."/>
            <person name="van West P."/>
            <person name="Dieguez-Uribeondo J."/>
            <person name="de Bruijn I."/>
            <person name="Tripathy S."/>
            <person name="Jiang R."/>
            <person name="Young S.K."/>
            <person name="Zeng Q."/>
            <person name="Gargeya S."/>
            <person name="Fitzgerald M."/>
            <person name="Haas B."/>
            <person name="Abouelleil A."/>
            <person name="Alvarado L."/>
            <person name="Arachchi H.M."/>
            <person name="Berlin A."/>
            <person name="Chapman S.B."/>
            <person name="Goldberg J."/>
            <person name="Griggs A."/>
            <person name="Gujja S."/>
            <person name="Hansen M."/>
            <person name="Howarth C."/>
            <person name="Imamovic A."/>
            <person name="Larimer J."/>
            <person name="McCowen C."/>
            <person name="Montmayeur A."/>
            <person name="Murphy C."/>
            <person name="Neiman D."/>
            <person name="Pearson M."/>
            <person name="Priest M."/>
            <person name="Roberts A."/>
            <person name="Saif S."/>
            <person name="Shea T."/>
            <person name="Sisk P."/>
            <person name="Sykes S."/>
            <person name="Wortman J."/>
            <person name="Nusbaum C."/>
            <person name="Birren B."/>
        </authorList>
    </citation>
    <scope>NUCLEOTIDE SEQUENCE [LARGE SCALE GENOMIC DNA]</scope>
    <source>
        <strain evidence="4 5">VS20</strain>
    </source>
</reference>
<evidence type="ECO:0000313" key="4">
    <source>
        <dbReference type="EMBL" id="EQC28831.1"/>
    </source>
</evidence>
<proteinExistence type="predicted"/>
<evidence type="ECO:0000259" key="3">
    <source>
        <dbReference type="PROSITE" id="PS50011"/>
    </source>
</evidence>
<feature type="region of interest" description="Disordered" evidence="1">
    <location>
        <begin position="318"/>
        <end position="345"/>
    </location>
</feature>
<dbReference type="AlphaFoldDB" id="T0Q2P5"/>
<dbReference type="Gene3D" id="3.80.10.10">
    <property type="entry name" value="Ribonuclease Inhibitor"/>
    <property type="match status" value="1"/>
</dbReference>
<accession>T0Q2P5</accession>
<keyword evidence="2" id="KW-0812">Transmembrane</keyword>